<dbReference type="Proteomes" id="UP000674234">
    <property type="component" value="Unassembled WGS sequence"/>
</dbReference>
<dbReference type="InterPro" id="IPR008271">
    <property type="entry name" value="Ser/Thr_kinase_AS"/>
</dbReference>
<dbReference type="InterPro" id="IPR011044">
    <property type="entry name" value="Quino_amine_DH_bsu"/>
</dbReference>
<dbReference type="RefSeq" id="WP_210157331.1">
    <property type="nucleotide sequence ID" value="NZ_JAFCNB010000010.1"/>
</dbReference>
<comment type="caution">
    <text evidence="6">The sequence shown here is derived from an EMBL/GenBank/DDBJ whole genome shotgun (WGS) entry which is preliminary data.</text>
</comment>
<dbReference type="SUPFAM" id="SSF56112">
    <property type="entry name" value="Protein kinase-like (PK-like)"/>
    <property type="match status" value="1"/>
</dbReference>
<dbReference type="GO" id="GO:0004674">
    <property type="term" value="F:protein serine/threonine kinase activity"/>
    <property type="evidence" value="ECO:0007669"/>
    <property type="project" value="TreeGrafter"/>
</dbReference>
<organism evidence="6 7">
    <name type="scientific">Microbispora oryzae</name>
    <dbReference type="NCBI Taxonomy" id="2806554"/>
    <lineage>
        <taxon>Bacteria</taxon>
        <taxon>Bacillati</taxon>
        <taxon>Actinomycetota</taxon>
        <taxon>Actinomycetes</taxon>
        <taxon>Streptosporangiales</taxon>
        <taxon>Streptosporangiaceae</taxon>
        <taxon>Microbispora</taxon>
    </lineage>
</organism>
<keyword evidence="4" id="KW-0067">ATP-binding</keyword>
<dbReference type="InterPro" id="IPR011009">
    <property type="entry name" value="Kinase-like_dom_sf"/>
</dbReference>
<dbReference type="PROSITE" id="PS50011">
    <property type="entry name" value="PROTEIN_KINASE_DOM"/>
    <property type="match status" value="1"/>
</dbReference>
<dbReference type="Gene3D" id="1.10.510.10">
    <property type="entry name" value="Transferase(Phosphotransferase) domain 1"/>
    <property type="match status" value="1"/>
</dbReference>
<keyword evidence="7" id="KW-1185">Reference proteome</keyword>
<dbReference type="InterPro" id="IPR011047">
    <property type="entry name" value="Quinoprotein_ADH-like_sf"/>
</dbReference>
<dbReference type="InterPro" id="IPR015943">
    <property type="entry name" value="WD40/YVTN_repeat-like_dom_sf"/>
</dbReference>
<dbReference type="CDD" id="cd14014">
    <property type="entry name" value="STKc_PknB_like"/>
    <property type="match status" value="1"/>
</dbReference>
<dbReference type="InterPro" id="IPR049052">
    <property type="entry name" value="nSTAND1"/>
</dbReference>
<dbReference type="Pfam" id="PF20703">
    <property type="entry name" value="nSTAND1"/>
    <property type="match status" value="1"/>
</dbReference>
<dbReference type="PANTHER" id="PTHR43289">
    <property type="entry name" value="MITOGEN-ACTIVATED PROTEIN KINASE KINASE KINASE 20-RELATED"/>
    <property type="match status" value="1"/>
</dbReference>
<dbReference type="SUPFAM" id="SSF50998">
    <property type="entry name" value="Quinoprotein alcohol dehydrogenase-like"/>
    <property type="match status" value="1"/>
</dbReference>
<dbReference type="SMART" id="SM00220">
    <property type="entry name" value="S_TKc"/>
    <property type="match status" value="1"/>
</dbReference>
<evidence type="ECO:0000313" key="6">
    <source>
        <dbReference type="EMBL" id="MBP2706065.1"/>
    </source>
</evidence>
<dbReference type="InterPro" id="IPR000719">
    <property type="entry name" value="Prot_kinase_dom"/>
</dbReference>
<protein>
    <submittedName>
        <fullName evidence="6">Protein kinase</fullName>
    </submittedName>
</protein>
<dbReference type="GO" id="GO:0005524">
    <property type="term" value="F:ATP binding"/>
    <property type="evidence" value="ECO:0007669"/>
    <property type="project" value="UniProtKB-KW"/>
</dbReference>
<name>A0A940WRC2_9ACTN</name>
<dbReference type="PANTHER" id="PTHR43289:SF34">
    <property type="entry name" value="SERINE_THREONINE-PROTEIN KINASE YBDM-RELATED"/>
    <property type="match status" value="1"/>
</dbReference>
<keyword evidence="2" id="KW-0547">Nucleotide-binding</keyword>
<accession>A0A940WRC2</accession>
<evidence type="ECO:0000256" key="4">
    <source>
        <dbReference type="ARBA" id="ARBA00022840"/>
    </source>
</evidence>
<keyword evidence="3 6" id="KW-0418">Kinase</keyword>
<dbReference type="Pfam" id="PF00069">
    <property type="entry name" value="Pkinase"/>
    <property type="match status" value="1"/>
</dbReference>
<evidence type="ECO:0000256" key="2">
    <source>
        <dbReference type="ARBA" id="ARBA00022741"/>
    </source>
</evidence>
<dbReference type="EMBL" id="JAFCNB010000010">
    <property type="protein sequence ID" value="MBP2706065.1"/>
    <property type="molecule type" value="Genomic_DNA"/>
</dbReference>
<evidence type="ECO:0000313" key="7">
    <source>
        <dbReference type="Proteomes" id="UP000674234"/>
    </source>
</evidence>
<proteinExistence type="predicted"/>
<evidence type="ECO:0000256" key="3">
    <source>
        <dbReference type="ARBA" id="ARBA00022777"/>
    </source>
</evidence>
<dbReference type="SUPFAM" id="SSF50969">
    <property type="entry name" value="YVTN repeat-like/Quinoprotein amine dehydrogenase"/>
    <property type="match status" value="1"/>
</dbReference>
<sequence length="1176" mass="125140">MTADALRPGDPARLGRYRLASRLGSGGQGVVYEGYDEAANRVAVKVLHAYLSGDSPLRRRFTREVAAARQVASFCTARILDHDLDGERPYIVTEFVPGPSLRAAVREEAPFSGDPLHRLALGMATALAAIHQANVVHRDLKPENVLLGPDGPRVIDFGIARAAGLSLTSMGELAGTPMYMAPELFSGGRAEPAADVFAWGAVVLFAATGRDAFTAPTTFAVINRLLNHDPDLDVLPVGLRELVRAGLSKDPAARPAARHLLLALLGGGGRATLAEGAQAAADVRPPGGPAGEPTLGAAAEQCYAGLPPSEREVARDLLLRLVDVRDGDEAPRTAALEELIEVRHAEQVLAALEQAMVIRRQGDTVAIRNAALLYAWPRLREWVTGDRDALGRHRELGEAARRWARNGRRPEDLLRGTALRQALAWAAATHLTLNTTERTFVEASRSGSVRQIRRRRLVTTGLGVLLIASLTAGALAWQQSARSDETGRRLADERARATARRVALQADALRGTDPVKAMLLSVAAYRVAPVPEAGSAVLSSLTQQERSVFTDPAPANEGRALSPDGRTLVSAGAGRVTAYDVMTGRRITTFGGIGEAPVTAALGPDGDTLALARGKTMELWSLRTGRRLGGGRWGPEEMKGDDGRPDSVEFSPGGGYIVVRDNIGGPYFALWNVARRALEKQDVTLGGALLGPGDRFGVVDGALRTFPDEGRPAGRRLPRDLPGPVLAFSPDGALAAVQGTTTRLWNLSTGRWDRRALPGLSTDAVFSADGRFLITFDGSADGRLTLWRLEDAAPILRLTVASGIVGSPRLDSGNRTLSVLDDAGRVTAYDVGRLTGLRRVLPADARQTRFTASGDAVFALTGNSVRSWSVPGFTRTGRFDVARNGLIMRVGPDGRTVVTLSPDDLAGPTIWDAASGRELGEVPLTEEHDRADMRISPDGRLLAISHALPNDYYGQGSVVIVDLARRRQVMRFGGVAGGALSFSSDSRFLVTADQGGTDVIDLVAREVLPHAQGPGTLARRWMTLAPKGPLGVSPYGNRAVALWDTRTWRTTGQVFSVPGDVLGATFSPDGRVLAVAHDTRVTLFDTVTGRRLGAAWTVTTGTSAPRGTDDPAPALAFTADGSLLRVVGHDGAFQELPADPAKAVSAVCERAGRPLTRDEWREHVGPDLSYQKVCPA</sequence>
<evidence type="ECO:0000259" key="5">
    <source>
        <dbReference type="PROSITE" id="PS50011"/>
    </source>
</evidence>
<dbReference type="PROSITE" id="PS00108">
    <property type="entry name" value="PROTEIN_KINASE_ST"/>
    <property type="match status" value="1"/>
</dbReference>
<keyword evidence="1" id="KW-0808">Transferase</keyword>
<gene>
    <name evidence="6" type="ORF">JOL79_19850</name>
</gene>
<evidence type="ECO:0000256" key="1">
    <source>
        <dbReference type="ARBA" id="ARBA00022679"/>
    </source>
</evidence>
<reference evidence="6" key="1">
    <citation type="submission" date="2021-02" db="EMBL/GenBank/DDBJ databases">
        <title>Draft genome sequence of Microbispora sp. RL4-1S isolated from rice leaves in Thailand.</title>
        <authorList>
            <person name="Muangham S."/>
            <person name="Duangmal K."/>
        </authorList>
    </citation>
    <scope>NUCLEOTIDE SEQUENCE</scope>
    <source>
        <strain evidence="6">RL4-1S</strain>
    </source>
</reference>
<dbReference type="Gene3D" id="3.30.200.20">
    <property type="entry name" value="Phosphorylase Kinase, domain 1"/>
    <property type="match status" value="1"/>
</dbReference>
<dbReference type="AlphaFoldDB" id="A0A940WRC2"/>
<feature type="domain" description="Protein kinase" evidence="5">
    <location>
        <begin position="17"/>
        <end position="265"/>
    </location>
</feature>
<dbReference type="Gene3D" id="2.130.10.10">
    <property type="entry name" value="YVTN repeat-like/Quinoprotein amine dehydrogenase"/>
    <property type="match status" value="4"/>
</dbReference>